<dbReference type="InterPro" id="IPR044016">
    <property type="entry name" value="Big_13"/>
</dbReference>
<accession>A0A1M7R9I2</accession>
<dbReference type="Pfam" id="PF19077">
    <property type="entry name" value="Big_13"/>
    <property type="match status" value="1"/>
</dbReference>
<dbReference type="Proteomes" id="UP000184339">
    <property type="component" value="Unassembled WGS sequence"/>
</dbReference>
<dbReference type="Pfam" id="PF13205">
    <property type="entry name" value="Big_5"/>
    <property type="match status" value="1"/>
</dbReference>
<dbReference type="STRING" id="551987.SAMN05192549_115135"/>
<evidence type="ECO:0000259" key="3">
    <source>
        <dbReference type="Pfam" id="PF19077"/>
    </source>
</evidence>
<dbReference type="Gene3D" id="2.60.40.1220">
    <property type="match status" value="1"/>
</dbReference>
<dbReference type="InterPro" id="IPR014755">
    <property type="entry name" value="Cu-Rt/internalin_Ig-like"/>
</dbReference>
<dbReference type="AlphaFoldDB" id="A0A1M7R9I2"/>
<sequence length="770" mass="78615">MTTPVLLSVTASSSTTITLHFDRAIKAGTGNIVISDGNSQSYMGAGGLSSRIIGATDTRTLVHNDTQISYSGQDVIIQLSAALKAGLHYSVTMQSAALLDNSTNDASSSISSTRLFGFTASGSSAPATPAAVIGASIHFTDTGTSSADYITSAQEQTLSGTYTGTLGVNEFIQVSLDNGASWHQGTANADTHAWNYIGVIDTGNLTGSTFSGFNGTLLARVSNSAGGNSGTASHSYTYSHHPIEANVSSTMTFSSDTGGSSTDLITQTAAQTVSGTYSGKIENDQTLQISLDGGASWVNVAADNHSWQANVTLTAGSHTILARVSDIAGNTSSTTSVDYKLLTSTVALAGHALALATGSDTGVSSSDGITNNPQKVTLNVAGLHGFHAGDTIEIIDTNHSSAVVGSYVIQAADLYYGDDYFTINQYNPAARNTVDISLSGLSDGSHGLAARIVDVAGNTGSTSSGAAITVDTQGFPNDTLSGNHFIETQTSVTGTLTTASAITDQVVQVTMNHGVSWQAATLTQTDATHAGWSLATDLSTAQEYGVRISDTAGNVTATAYYLSARETTYHHQEYTGITLYAGGGIDNITVGANAWVNGGGGYGDTINTGDNSTVIVGNDSYVTTGNGANTVSTGFGAHVTTGTGNDVIYCSTIDGVVIRGGLGSDKLTANTQFSGTMGGANLDVQGIEELHFGFQGANSLTILTGSAVRTFSDSGTLSISADATGSTIHLNGSLWSSGGTQNGYQQYHTVGNEILLIGANITIDTSLTSA</sequence>
<reference evidence="5" key="1">
    <citation type="submission" date="2016-11" db="EMBL/GenBank/DDBJ databases">
        <authorList>
            <person name="Varghese N."/>
            <person name="Submissions S."/>
        </authorList>
    </citation>
    <scope>NUCLEOTIDE SEQUENCE [LARGE SCALE GENOMIC DNA]</scope>
    <source>
        <strain evidence="5">Sac-22</strain>
    </source>
</reference>
<name>A0A1M7R9I2_9BURK</name>
<dbReference type="RefSeq" id="WP_072789156.1">
    <property type="nucleotide sequence ID" value="NZ_FRCX01000015.1"/>
</dbReference>
<gene>
    <name evidence="4" type="ORF">SAMN05192549_115135</name>
</gene>
<dbReference type="InterPro" id="IPR013783">
    <property type="entry name" value="Ig-like_fold"/>
</dbReference>
<keyword evidence="1" id="KW-0732">Signal</keyword>
<evidence type="ECO:0000313" key="5">
    <source>
        <dbReference type="Proteomes" id="UP000184339"/>
    </source>
</evidence>
<dbReference type="EMBL" id="FRCX01000015">
    <property type="protein sequence ID" value="SHN42984.1"/>
    <property type="molecule type" value="Genomic_DNA"/>
</dbReference>
<dbReference type="Gene3D" id="2.60.40.10">
    <property type="entry name" value="Immunoglobulins"/>
    <property type="match status" value="2"/>
</dbReference>
<feature type="domain" description="SbsA Ig-like" evidence="2">
    <location>
        <begin position="2"/>
        <end position="109"/>
    </location>
</feature>
<dbReference type="OrthoDB" id="8730513at2"/>
<evidence type="ECO:0000259" key="2">
    <source>
        <dbReference type="Pfam" id="PF13205"/>
    </source>
</evidence>
<feature type="domain" description="Bacterial Ig-like" evidence="3">
    <location>
        <begin position="248"/>
        <end position="338"/>
    </location>
</feature>
<evidence type="ECO:0000313" key="4">
    <source>
        <dbReference type="EMBL" id="SHN42984.1"/>
    </source>
</evidence>
<dbReference type="InterPro" id="IPR032812">
    <property type="entry name" value="SbsA_Ig"/>
</dbReference>
<proteinExistence type="predicted"/>
<keyword evidence="5" id="KW-1185">Reference proteome</keyword>
<organism evidence="4 5">
    <name type="scientific">Duganella sacchari</name>
    <dbReference type="NCBI Taxonomy" id="551987"/>
    <lineage>
        <taxon>Bacteria</taxon>
        <taxon>Pseudomonadati</taxon>
        <taxon>Pseudomonadota</taxon>
        <taxon>Betaproteobacteria</taxon>
        <taxon>Burkholderiales</taxon>
        <taxon>Oxalobacteraceae</taxon>
        <taxon>Telluria group</taxon>
        <taxon>Duganella</taxon>
    </lineage>
</organism>
<protein>
    <submittedName>
        <fullName evidence="4">Ig-like domain (Group 3)</fullName>
    </submittedName>
</protein>
<evidence type="ECO:0000256" key="1">
    <source>
        <dbReference type="ARBA" id="ARBA00022729"/>
    </source>
</evidence>